<accession>A0A7J7J376</accession>
<name>A0A7J7J376_BUGNE</name>
<keyword evidence="2" id="KW-1185">Reference proteome</keyword>
<dbReference type="EMBL" id="VXIV02003192">
    <property type="protein sequence ID" value="KAF6020134.1"/>
    <property type="molecule type" value="Genomic_DNA"/>
</dbReference>
<gene>
    <name evidence="1" type="ORF">EB796_021576</name>
</gene>
<reference evidence="1" key="1">
    <citation type="submission" date="2020-06" db="EMBL/GenBank/DDBJ databases">
        <title>Draft genome of Bugula neritina, a colonial animal packing powerful symbionts and potential medicines.</title>
        <authorList>
            <person name="Rayko M."/>
        </authorList>
    </citation>
    <scope>NUCLEOTIDE SEQUENCE [LARGE SCALE GENOMIC DNA]</scope>
    <source>
        <strain evidence="1">Kwan_BN1</strain>
    </source>
</reference>
<proteinExistence type="predicted"/>
<dbReference type="AlphaFoldDB" id="A0A7J7J376"/>
<evidence type="ECO:0000313" key="1">
    <source>
        <dbReference type="EMBL" id="KAF6020134.1"/>
    </source>
</evidence>
<organism evidence="1 2">
    <name type="scientific">Bugula neritina</name>
    <name type="common">Brown bryozoan</name>
    <name type="synonym">Sertularia neritina</name>
    <dbReference type="NCBI Taxonomy" id="10212"/>
    <lineage>
        <taxon>Eukaryota</taxon>
        <taxon>Metazoa</taxon>
        <taxon>Spiralia</taxon>
        <taxon>Lophotrochozoa</taxon>
        <taxon>Bryozoa</taxon>
        <taxon>Gymnolaemata</taxon>
        <taxon>Cheilostomatida</taxon>
        <taxon>Flustrina</taxon>
        <taxon>Buguloidea</taxon>
        <taxon>Bugulidae</taxon>
        <taxon>Bugula</taxon>
    </lineage>
</organism>
<protein>
    <submittedName>
        <fullName evidence="1">Uncharacterized protein</fullName>
    </submittedName>
</protein>
<evidence type="ECO:0000313" key="2">
    <source>
        <dbReference type="Proteomes" id="UP000593567"/>
    </source>
</evidence>
<sequence>MILILSIVITITVTTYLFSCLGNLRSIFNPRVNGYPYIRLRTWCRSHTRYAKPPSVITKLQDVRNSSLQTITLYLPFS</sequence>
<comment type="caution">
    <text evidence="1">The sequence shown here is derived from an EMBL/GenBank/DDBJ whole genome shotgun (WGS) entry which is preliminary data.</text>
</comment>
<dbReference type="Proteomes" id="UP000593567">
    <property type="component" value="Unassembled WGS sequence"/>
</dbReference>